<dbReference type="PANTHER" id="PTHR23416">
    <property type="entry name" value="SIALIC ACID SYNTHASE-RELATED"/>
    <property type="match status" value="1"/>
</dbReference>
<dbReference type="CDD" id="cd03357">
    <property type="entry name" value="LbH_MAT_GAT"/>
    <property type="match status" value="1"/>
</dbReference>
<keyword evidence="2" id="KW-0808">Transferase</keyword>
<evidence type="ECO:0000256" key="2">
    <source>
        <dbReference type="ARBA" id="ARBA00022679"/>
    </source>
</evidence>
<dbReference type="EMBL" id="AP024169">
    <property type="protein sequence ID" value="BCN31054.1"/>
    <property type="molecule type" value="Genomic_DNA"/>
</dbReference>
<proteinExistence type="inferred from homology"/>
<keyword evidence="3" id="KW-0677">Repeat</keyword>
<protein>
    <submittedName>
        <fullName evidence="4">Nodulation protein L</fullName>
    </submittedName>
</protein>
<dbReference type="Pfam" id="PF00132">
    <property type="entry name" value="Hexapep"/>
    <property type="match status" value="1"/>
</dbReference>
<dbReference type="Gene3D" id="2.160.10.10">
    <property type="entry name" value="Hexapeptide repeat proteins"/>
    <property type="match status" value="1"/>
</dbReference>
<gene>
    <name evidence="4" type="ORF">bsdtb5_23490</name>
</gene>
<dbReference type="KEGG" id="ahb:bsdtb5_23490"/>
<dbReference type="PANTHER" id="PTHR23416:SF23">
    <property type="entry name" value="ACETYLTRANSFERASE C18B11.09C-RELATED"/>
    <property type="match status" value="1"/>
</dbReference>
<dbReference type="RefSeq" id="WP_271712202.1">
    <property type="nucleotide sequence ID" value="NZ_AP024169.1"/>
</dbReference>
<organism evidence="4 5">
    <name type="scientific">Anaeromicropila herbilytica</name>
    <dbReference type="NCBI Taxonomy" id="2785025"/>
    <lineage>
        <taxon>Bacteria</taxon>
        <taxon>Bacillati</taxon>
        <taxon>Bacillota</taxon>
        <taxon>Clostridia</taxon>
        <taxon>Lachnospirales</taxon>
        <taxon>Lachnospiraceae</taxon>
        <taxon>Anaeromicropila</taxon>
    </lineage>
</organism>
<evidence type="ECO:0000256" key="1">
    <source>
        <dbReference type="ARBA" id="ARBA00007274"/>
    </source>
</evidence>
<dbReference type="AlphaFoldDB" id="A0A7R7IDG8"/>
<reference evidence="4 5" key="1">
    <citation type="submission" date="2020-11" db="EMBL/GenBank/DDBJ databases">
        <title>Draft genome sequencing of a Lachnospiraceae strain isolated from anoxic soil subjected to BSD treatment.</title>
        <authorList>
            <person name="Uek A."/>
            <person name="Tonouchi A."/>
        </authorList>
    </citation>
    <scope>NUCLEOTIDE SEQUENCE [LARGE SCALE GENOMIC DNA]</scope>
    <source>
        <strain evidence="4 5">TB5</strain>
    </source>
</reference>
<comment type="similarity">
    <text evidence="1">Belongs to the transferase hexapeptide repeat family.</text>
</comment>
<dbReference type="SUPFAM" id="SSF51161">
    <property type="entry name" value="Trimeric LpxA-like enzymes"/>
    <property type="match status" value="1"/>
</dbReference>
<accession>A0A7R7IDG8</accession>
<dbReference type="InterPro" id="IPR011004">
    <property type="entry name" value="Trimer_LpxA-like_sf"/>
</dbReference>
<dbReference type="InterPro" id="IPR018357">
    <property type="entry name" value="Hexapep_transf_CS"/>
</dbReference>
<dbReference type="InterPro" id="IPR001451">
    <property type="entry name" value="Hexapep"/>
</dbReference>
<keyword evidence="5" id="KW-1185">Reference proteome</keyword>
<evidence type="ECO:0000313" key="5">
    <source>
        <dbReference type="Proteomes" id="UP000595897"/>
    </source>
</evidence>
<evidence type="ECO:0000256" key="3">
    <source>
        <dbReference type="ARBA" id="ARBA00022737"/>
    </source>
</evidence>
<name>A0A7R7IDG8_9FIRM</name>
<dbReference type="GO" id="GO:0008374">
    <property type="term" value="F:O-acyltransferase activity"/>
    <property type="evidence" value="ECO:0007669"/>
    <property type="project" value="TreeGrafter"/>
</dbReference>
<dbReference type="Proteomes" id="UP000595897">
    <property type="component" value="Chromosome"/>
</dbReference>
<sequence length="186" mass="20677">MENDIFEQLKNGEPVEMMSESYLPAIEHMNRTRKLCFKINHTEPDSMELPQLFEQMFMEPLPENTYIVPPLEIDFGKQIKLGKQVFINHSFTCMSAGGITIEENTQIGPQATFVTTNHDFDARYTLKCKGIHIGKNVWIGARVTIMPGITVGDNAVIAGGAVVTKDVEPNTVVGGNPAKILKRLDA</sequence>
<dbReference type="InterPro" id="IPR051159">
    <property type="entry name" value="Hexapeptide_acetyltransf"/>
</dbReference>
<evidence type="ECO:0000313" key="4">
    <source>
        <dbReference type="EMBL" id="BCN31054.1"/>
    </source>
</evidence>
<dbReference type="PROSITE" id="PS00101">
    <property type="entry name" value="HEXAPEP_TRANSFERASES"/>
    <property type="match status" value="1"/>
</dbReference>